<evidence type="ECO:0000256" key="3">
    <source>
        <dbReference type="ARBA" id="ARBA00022827"/>
    </source>
</evidence>
<dbReference type="Proteomes" id="UP000360750">
    <property type="component" value="Unassembled WGS sequence"/>
</dbReference>
<evidence type="ECO:0000313" key="8">
    <source>
        <dbReference type="Proteomes" id="UP000360750"/>
    </source>
</evidence>
<dbReference type="Pfam" id="PF01266">
    <property type="entry name" value="DAO"/>
    <property type="match status" value="1"/>
</dbReference>
<dbReference type="AlphaFoldDB" id="A0ABD7UYP4"/>
<reference evidence="7 8" key="1">
    <citation type="submission" date="2019-02" db="EMBL/GenBank/DDBJ databases">
        <authorList>
            <consortium name="Pathogen Informatics"/>
        </authorList>
    </citation>
    <scope>NUCLEOTIDE SEQUENCE [LARGE SCALE GENOMIC DNA]</scope>
    <source>
        <strain evidence="7 8">3012STDY6756503</strain>
    </source>
</reference>
<evidence type="ECO:0000256" key="4">
    <source>
        <dbReference type="ARBA" id="ARBA00023002"/>
    </source>
</evidence>
<dbReference type="Gene3D" id="3.50.50.60">
    <property type="entry name" value="FAD/NAD(P)-binding domain"/>
    <property type="match status" value="1"/>
</dbReference>
<evidence type="ECO:0000313" key="7">
    <source>
        <dbReference type="EMBL" id="VFA81821.1"/>
    </source>
</evidence>
<comment type="cofactor">
    <cofactor evidence="1">
        <name>FAD</name>
        <dbReference type="ChEBI" id="CHEBI:57692"/>
    </cofactor>
</comment>
<keyword evidence="3" id="KW-0274">FAD</keyword>
<evidence type="ECO:0000256" key="1">
    <source>
        <dbReference type="ARBA" id="ARBA00001974"/>
    </source>
</evidence>
<organism evidence="7 8">
    <name type="scientific">Gordonia paraffinivorans</name>
    <dbReference type="NCBI Taxonomy" id="175628"/>
    <lineage>
        <taxon>Bacteria</taxon>
        <taxon>Bacillati</taxon>
        <taxon>Actinomycetota</taxon>
        <taxon>Actinomycetes</taxon>
        <taxon>Mycobacteriales</taxon>
        <taxon>Gordoniaceae</taxon>
        <taxon>Gordonia</taxon>
    </lineage>
</organism>
<keyword evidence="4 7" id="KW-0560">Oxidoreductase</keyword>
<accession>A0ABD7UYP4</accession>
<comment type="caution">
    <text evidence="7">The sequence shown here is derived from an EMBL/GenBank/DDBJ whole genome shotgun (WGS) entry which is preliminary data.</text>
</comment>
<protein>
    <submittedName>
        <fullName evidence="7">L-2-hydroxyglutarate oxidase LhgO</fullName>
        <ecNumber evidence="7">1.1.3.15</ecNumber>
    </submittedName>
</protein>
<dbReference type="InterPro" id="IPR006076">
    <property type="entry name" value="FAD-dep_OxRdtase"/>
</dbReference>
<proteinExistence type="inferred from homology"/>
<comment type="similarity">
    <text evidence="5">Belongs to the L2HGDH family.</text>
</comment>
<dbReference type="GeneID" id="60748772"/>
<evidence type="ECO:0000256" key="2">
    <source>
        <dbReference type="ARBA" id="ARBA00022630"/>
    </source>
</evidence>
<dbReference type="EC" id="1.1.3.15" evidence="7"/>
<dbReference type="InterPro" id="IPR036188">
    <property type="entry name" value="FAD/NAD-bd_sf"/>
</dbReference>
<dbReference type="RefSeq" id="WP_181954812.1">
    <property type="nucleotide sequence ID" value="NZ_CAACYD010000005.1"/>
</dbReference>
<evidence type="ECO:0000256" key="5">
    <source>
        <dbReference type="ARBA" id="ARBA00037941"/>
    </source>
</evidence>
<name>A0ABD7UYP4_9ACTN</name>
<sequence length="367" mass="38475">MERVECLVVGGGIVGLAVARALAETGRETVVLEAADTVGAQTTSRSSEVIHAGIYYPEGSLKARLCVRGREMLTRYCDERGVARRRPGKLIVATDEAQLGRLEILLRHGLANGVDDLRRVGATELHELEPEVRGVGALLSPSTGIVDVAGVVRALRRDVEDRGGAVALRSKVVGGRIDGSGATVELADGSSASAKVVVNCAGLGAWDVARSLDGYDGPVPRRHLAKGNYFGLSGARAPFAHLVYPVPVDGGLGVHFTMDLDGAARFGPDVEWLDADEPDYSVDETRRDSFEESIRRYWPGLPDGALTPAYAGVRPKVGGPGEATADFAILGPDEHGVPGLVHLFGIESPGITSSLAIGEYVVGVLGG</sequence>
<feature type="domain" description="FAD dependent oxidoreductase" evidence="6">
    <location>
        <begin position="7"/>
        <end position="361"/>
    </location>
</feature>
<keyword evidence="2" id="KW-0285">Flavoprotein</keyword>
<dbReference type="PANTHER" id="PTHR43104">
    <property type="entry name" value="L-2-HYDROXYGLUTARATE DEHYDROGENASE, MITOCHONDRIAL"/>
    <property type="match status" value="1"/>
</dbReference>
<gene>
    <name evidence="7" type="primary">lhgO</name>
    <name evidence="7" type="ORF">NCTC8139_00729</name>
</gene>
<evidence type="ECO:0000259" key="6">
    <source>
        <dbReference type="Pfam" id="PF01266"/>
    </source>
</evidence>
<dbReference type="PANTHER" id="PTHR43104:SF4">
    <property type="entry name" value="L-2-HYDROXYGLUTARATE DEHYDROGENASE, MITOCHONDRIAL"/>
    <property type="match status" value="1"/>
</dbReference>
<dbReference type="Gene3D" id="3.30.9.10">
    <property type="entry name" value="D-Amino Acid Oxidase, subunit A, domain 2"/>
    <property type="match status" value="1"/>
</dbReference>
<dbReference type="SUPFAM" id="SSF51905">
    <property type="entry name" value="FAD/NAD(P)-binding domain"/>
    <property type="match status" value="1"/>
</dbReference>
<dbReference type="EMBL" id="CAACYD010000005">
    <property type="protein sequence ID" value="VFA81821.1"/>
    <property type="molecule type" value="Genomic_DNA"/>
</dbReference>
<dbReference type="GO" id="GO:0003973">
    <property type="term" value="F:(S)-2-hydroxy-acid oxidase activity"/>
    <property type="evidence" value="ECO:0007669"/>
    <property type="project" value="UniProtKB-EC"/>
</dbReference>